<keyword evidence="3" id="KW-0325">Glycoprotein</keyword>
<sequence>MGARETCTNRLGATLLLVVFAGLEASAGLLDHLPLPHPATGSVVSVPSHLLPQPHPLEGVYATNTVLRDAVRLFEGQIEGAETISFAADGSMMLMDKWGAAHWATKGKSGQYELRPGAARISPGRPLGHVFDKKGNLIFADAVKGIFMLKKGETSATLLTDSVSDDSPITPGSPFTYADDLDIGPDGVIYFTAASDITPVPHKEGYIDTLDACILTMLKGDPSGRLLSYDPATKKTHALVEGLWFPNGVAVAPDGSYVLFTETAPMRVQRHWLTGPQKGTTDTLVGNLPGFPDGMSAGSDGTFWVALVVPNTPLTKLFPFRLPRFLLAWLPKWAWPPEKHWGAVLQVSPKGEVLRILMDPDGSHISHVSAVTEHDGKLFFGNLAKNYVSYLDLALTPPVGKSKASAAPLTGRGGHSEL</sequence>
<reference evidence="7 8" key="1">
    <citation type="journal article" date="2024" name="Nat. Commun.">
        <title>Phylogenomics reveals the evolutionary origins of lichenization in chlorophyte algae.</title>
        <authorList>
            <person name="Puginier C."/>
            <person name="Libourel C."/>
            <person name="Otte J."/>
            <person name="Skaloud P."/>
            <person name="Haon M."/>
            <person name="Grisel S."/>
            <person name="Petersen M."/>
            <person name="Berrin J.G."/>
            <person name="Delaux P.M."/>
            <person name="Dal Grande F."/>
            <person name="Keller J."/>
        </authorList>
    </citation>
    <scope>NUCLEOTIDE SEQUENCE [LARGE SCALE GENOMIC DNA]</scope>
    <source>
        <strain evidence="7 8">SAG 2043</strain>
    </source>
</reference>
<evidence type="ECO:0000256" key="1">
    <source>
        <dbReference type="ARBA" id="ARBA00009191"/>
    </source>
</evidence>
<dbReference type="Proteomes" id="UP001489004">
    <property type="component" value="Unassembled WGS sequence"/>
</dbReference>
<comment type="similarity">
    <text evidence="1">Belongs to the strictosidine synthase family.</text>
</comment>
<dbReference type="Gene3D" id="2.120.10.30">
    <property type="entry name" value="TolB, C-terminal domain"/>
    <property type="match status" value="1"/>
</dbReference>
<dbReference type="InterPro" id="IPR018119">
    <property type="entry name" value="Strictosidine_synth_cons-reg"/>
</dbReference>
<gene>
    <name evidence="7" type="ORF">WJX72_010575</name>
</gene>
<dbReference type="GO" id="GO:0016787">
    <property type="term" value="F:hydrolase activity"/>
    <property type="evidence" value="ECO:0007669"/>
    <property type="project" value="TreeGrafter"/>
</dbReference>
<evidence type="ECO:0000256" key="2">
    <source>
        <dbReference type="ARBA" id="ARBA00022553"/>
    </source>
</evidence>
<comment type="caution">
    <text evidence="7">The sequence shown here is derived from an EMBL/GenBank/DDBJ whole genome shotgun (WGS) entry which is preliminary data.</text>
</comment>
<feature type="chain" id="PRO_5043676901" description="Strictosidine synthase conserved region domain-containing protein" evidence="5">
    <location>
        <begin position="28"/>
        <end position="418"/>
    </location>
</feature>
<dbReference type="AlphaFoldDB" id="A0AAW1QSH3"/>
<dbReference type="PANTHER" id="PTHR10426">
    <property type="entry name" value="STRICTOSIDINE SYNTHASE-RELATED"/>
    <property type="match status" value="1"/>
</dbReference>
<keyword evidence="5" id="KW-0732">Signal</keyword>
<evidence type="ECO:0000259" key="6">
    <source>
        <dbReference type="Pfam" id="PF03088"/>
    </source>
</evidence>
<feature type="domain" description="Strictosidine synthase conserved region" evidence="6">
    <location>
        <begin position="179"/>
        <end position="275"/>
    </location>
</feature>
<evidence type="ECO:0000313" key="7">
    <source>
        <dbReference type="EMBL" id="KAK9824470.1"/>
    </source>
</evidence>
<evidence type="ECO:0000256" key="4">
    <source>
        <dbReference type="SAM" id="MobiDB-lite"/>
    </source>
</evidence>
<accession>A0AAW1QSH3</accession>
<protein>
    <recommendedName>
        <fullName evidence="6">Strictosidine synthase conserved region domain-containing protein</fullName>
    </recommendedName>
</protein>
<dbReference type="SUPFAM" id="SSF63829">
    <property type="entry name" value="Calcium-dependent phosphotriesterase"/>
    <property type="match status" value="1"/>
</dbReference>
<evidence type="ECO:0000256" key="3">
    <source>
        <dbReference type="ARBA" id="ARBA00023180"/>
    </source>
</evidence>
<keyword evidence="8" id="KW-1185">Reference proteome</keyword>
<name>A0AAW1QSH3_9CHLO</name>
<dbReference type="PANTHER" id="PTHR10426:SF88">
    <property type="entry name" value="ADIPOCYTE PLASMA MEMBRANE-ASSOCIATED PROTEIN HEMOMUCIN-RELATED"/>
    <property type="match status" value="1"/>
</dbReference>
<evidence type="ECO:0000313" key="8">
    <source>
        <dbReference type="Proteomes" id="UP001489004"/>
    </source>
</evidence>
<dbReference type="Pfam" id="PF03088">
    <property type="entry name" value="Str_synth"/>
    <property type="match status" value="1"/>
</dbReference>
<keyword evidence="2" id="KW-0597">Phosphoprotein</keyword>
<evidence type="ECO:0000256" key="5">
    <source>
        <dbReference type="SAM" id="SignalP"/>
    </source>
</evidence>
<feature type="signal peptide" evidence="5">
    <location>
        <begin position="1"/>
        <end position="27"/>
    </location>
</feature>
<dbReference type="EMBL" id="JALJOR010000002">
    <property type="protein sequence ID" value="KAK9824470.1"/>
    <property type="molecule type" value="Genomic_DNA"/>
</dbReference>
<organism evidence="7 8">
    <name type="scientific">[Myrmecia] bisecta</name>
    <dbReference type="NCBI Taxonomy" id="41462"/>
    <lineage>
        <taxon>Eukaryota</taxon>
        <taxon>Viridiplantae</taxon>
        <taxon>Chlorophyta</taxon>
        <taxon>core chlorophytes</taxon>
        <taxon>Trebouxiophyceae</taxon>
        <taxon>Trebouxiales</taxon>
        <taxon>Trebouxiaceae</taxon>
        <taxon>Myrmecia</taxon>
    </lineage>
</organism>
<dbReference type="InterPro" id="IPR011042">
    <property type="entry name" value="6-blade_b-propeller_TolB-like"/>
</dbReference>
<dbReference type="GO" id="GO:0012505">
    <property type="term" value="C:endomembrane system"/>
    <property type="evidence" value="ECO:0007669"/>
    <property type="project" value="TreeGrafter"/>
</dbReference>
<proteinExistence type="inferred from homology"/>
<feature type="region of interest" description="Disordered" evidence="4">
    <location>
        <begin position="399"/>
        <end position="418"/>
    </location>
</feature>